<protein>
    <recommendedName>
        <fullName evidence="2">EF-hand domain-containing protein</fullName>
    </recommendedName>
</protein>
<feature type="domain" description="EF-hand" evidence="2">
    <location>
        <begin position="38"/>
        <end position="73"/>
    </location>
</feature>
<dbReference type="GO" id="GO:0005509">
    <property type="term" value="F:calcium ion binding"/>
    <property type="evidence" value="ECO:0007669"/>
    <property type="project" value="InterPro"/>
</dbReference>
<organism evidence="3">
    <name type="scientific">Aphanomyces invadans</name>
    <dbReference type="NCBI Taxonomy" id="157072"/>
    <lineage>
        <taxon>Eukaryota</taxon>
        <taxon>Sar</taxon>
        <taxon>Stramenopiles</taxon>
        <taxon>Oomycota</taxon>
        <taxon>Saprolegniomycetes</taxon>
        <taxon>Saprolegniales</taxon>
        <taxon>Verrucalvaceae</taxon>
        <taxon>Aphanomyces</taxon>
    </lineage>
</organism>
<dbReference type="RefSeq" id="XP_008879675.1">
    <property type="nucleotide sequence ID" value="XM_008881453.1"/>
</dbReference>
<dbReference type="STRING" id="157072.A0A024TCL1"/>
<accession>A0A024TCL1</accession>
<name>A0A024TCL1_9STRA</name>
<dbReference type="InterPro" id="IPR011992">
    <property type="entry name" value="EF-hand-dom_pair"/>
</dbReference>
<proteinExistence type="predicted"/>
<dbReference type="Pfam" id="PF13833">
    <property type="entry name" value="EF-hand_8"/>
    <property type="match status" value="1"/>
</dbReference>
<dbReference type="PROSITE" id="PS50222">
    <property type="entry name" value="EF_HAND_2"/>
    <property type="match status" value="2"/>
</dbReference>
<feature type="domain" description="EF-hand" evidence="2">
    <location>
        <begin position="144"/>
        <end position="175"/>
    </location>
</feature>
<reference evidence="3" key="1">
    <citation type="submission" date="2013-12" db="EMBL/GenBank/DDBJ databases">
        <title>The Genome Sequence of Aphanomyces invadans NJM9701.</title>
        <authorList>
            <consortium name="The Broad Institute Genomics Platform"/>
            <person name="Russ C."/>
            <person name="Tyler B."/>
            <person name="van West P."/>
            <person name="Dieguez-Uribeondo J."/>
            <person name="Young S.K."/>
            <person name="Zeng Q."/>
            <person name="Gargeya S."/>
            <person name="Fitzgerald M."/>
            <person name="Abouelleil A."/>
            <person name="Alvarado L."/>
            <person name="Chapman S.B."/>
            <person name="Gainer-Dewar J."/>
            <person name="Goldberg J."/>
            <person name="Griggs A."/>
            <person name="Gujja S."/>
            <person name="Hansen M."/>
            <person name="Howarth C."/>
            <person name="Imamovic A."/>
            <person name="Ireland A."/>
            <person name="Larimer J."/>
            <person name="McCowan C."/>
            <person name="Murphy C."/>
            <person name="Pearson M."/>
            <person name="Poon T.W."/>
            <person name="Priest M."/>
            <person name="Roberts A."/>
            <person name="Saif S."/>
            <person name="Shea T."/>
            <person name="Sykes S."/>
            <person name="Wortman J."/>
            <person name="Nusbaum C."/>
            <person name="Birren B."/>
        </authorList>
    </citation>
    <scope>NUCLEOTIDE SEQUENCE [LARGE SCALE GENOMIC DNA]</scope>
    <source>
        <strain evidence="3">NJM9701</strain>
    </source>
</reference>
<dbReference type="Gene3D" id="1.10.238.10">
    <property type="entry name" value="EF-hand"/>
    <property type="match status" value="1"/>
</dbReference>
<dbReference type="VEuPathDB" id="FungiDB:H310_13810"/>
<gene>
    <name evidence="3" type="ORF">H310_13810</name>
</gene>
<sequence>MASPENATTTTHDDSSPFAIDSSISDQVLRNAKGGVLVTKEQIRAAFDFFDVERKGVVTMENLKSRLGIFYKDMSTRDYRVLLNNESELTEQTLCDLLLENDIADYDPVAEAFRAYDPDGTGYVGLPLSRCASRLVHALGYGKLSEDDLRVLVATADADKDGQLNLSDFRKLLAM</sequence>
<dbReference type="InterPro" id="IPR018247">
    <property type="entry name" value="EF_Hand_1_Ca_BS"/>
</dbReference>
<dbReference type="GeneID" id="20090860"/>
<dbReference type="EMBL" id="KI914007">
    <property type="protein sequence ID" value="ETV91749.1"/>
    <property type="molecule type" value="Genomic_DNA"/>
</dbReference>
<dbReference type="PROSITE" id="PS00018">
    <property type="entry name" value="EF_HAND_1"/>
    <property type="match status" value="1"/>
</dbReference>
<dbReference type="InterPro" id="IPR002048">
    <property type="entry name" value="EF_hand_dom"/>
</dbReference>
<dbReference type="AlphaFoldDB" id="A0A024TCL1"/>
<dbReference type="SUPFAM" id="SSF47473">
    <property type="entry name" value="EF-hand"/>
    <property type="match status" value="1"/>
</dbReference>
<evidence type="ECO:0000256" key="1">
    <source>
        <dbReference type="ARBA" id="ARBA00022837"/>
    </source>
</evidence>
<evidence type="ECO:0000259" key="2">
    <source>
        <dbReference type="PROSITE" id="PS50222"/>
    </source>
</evidence>
<dbReference type="OrthoDB" id="26525at2759"/>
<dbReference type="eggNOG" id="ENOG502S374">
    <property type="taxonomic scope" value="Eukaryota"/>
</dbReference>
<evidence type="ECO:0000313" key="3">
    <source>
        <dbReference type="EMBL" id="ETV91749.1"/>
    </source>
</evidence>
<keyword evidence="1" id="KW-0106">Calcium</keyword>